<evidence type="ECO:0000256" key="3">
    <source>
        <dbReference type="ARBA" id="ARBA00022741"/>
    </source>
</evidence>
<evidence type="ECO:0000313" key="8">
    <source>
        <dbReference type="Proteomes" id="UP001549921"/>
    </source>
</evidence>
<dbReference type="FunFam" id="3.30.420.40:FF:000148">
    <property type="entry name" value="Actin, alpha skeletal muscle"/>
    <property type="match status" value="1"/>
</dbReference>
<sequence length="349" mass="39033">MAFDKPVVVIDNGSYILKAGFACDNHPVSMFRNVVGRPNYLHGSYGKEYYDVHIGDEAVAKIEDLELSRPVVNGRIVHWDNMERVWHHVFYRELKAAPEDRAVILACAATTPIKEKIKCCEVFFETLNSPGLCVQSQSVLSLYGSGFTTGISVDLGHDTADIVPVYEGGLMSFAHMQTHYASVDISKFLLDSFEERGINLRFRSEDVLDGIKKQLYLTQDIAMSRKDYHRTYKLPDGTDLDISLEAFMAAEMMINPELVKGYKTEVMALQEAIVTCAMKCDAELRAELFDAVVPCGGVAMIPVLSSPEAYAVAWLGGATFAGMPDSKKMWVSKKQYEDYGEKIVRNKFM</sequence>
<evidence type="ECO:0000313" key="7">
    <source>
        <dbReference type="EMBL" id="KAL0851863.1"/>
    </source>
</evidence>
<evidence type="ECO:0000256" key="1">
    <source>
        <dbReference type="ARBA" id="ARBA00004245"/>
    </source>
</evidence>
<dbReference type="Gene3D" id="3.90.640.10">
    <property type="entry name" value="Actin, Chain A, domain 4"/>
    <property type="match status" value="1"/>
</dbReference>
<comment type="caution">
    <text evidence="7">The sequence shown here is derived from an EMBL/GenBank/DDBJ whole genome shotgun (WGS) entry which is preliminary data.</text>
</comment>
<comment type="similarity">
    <text evidence="6">Belongs to the actin family.</text>
</comment>
<gene>
    <name evidence="7" type="ORF">ABMA28_000159</name>
</gene>
<dbReference type="InterPro" id="IPR004000">
    <property type="entry name" value="Actin"/>
</dbReference>
<evidence type="ECO:0000256" key="5">
    <source>
        <dbReference type="ARBA" id="ARBA00023212"/>
    </source>
</evidence>
<dbReference type="SUPFAM" id="SSF53067">
    <property type="entry name" value="Actin-like ATPase domain"/>
    <property type="match status" value="2"/>
</dbReference>
<protein>
    <recommendedName>
        <fullName evidence="9">Actin</fullName>
    </recommendedName>
</protein>
<dbReference type="EMBL" id="JBEDNZ010000001">
    <property type="protein sequence ID" value="KAL0851863.1"/>
    <property type="molecule type" value="Genomic_DNA"/>
</dbReference>
<dbReference type="InterPro" id="IPR043129">
    <property type="entry name" value="ATPase_NBD"/>
</dbReference>
<accession>A0ABD0TR84</accession>
<dbReference type="AlphaFoldDB" id="A0ABD0TR84"/>
<keyword evidence="3" id="KW-0547">Nucleotide-binding</keyword>
<name>A0ABD0TR84_LOXSC</name>
<dbReference type="GO" id="GO:0005524">
    <property type="term" value="F:ATP binding"/>
    <property type="evidence" value="ECO:0007669"/>
    <property type="project" value="UniProtKB-KW"/>
</dbReference>
<keyword evidence="2" id="KW-0963">Cytoplasm</keyword>
<evidence type="ECO:0008006" key="9">
    <source>
        <dbReference type="Google" id="ProtNLM"/>
    </source>
</evidence>
<dbReference type="Proteomes" id="UP001549921">
    <property type="component" value="Unassembled WGS sequence"/>
</dbReference>
<dbReference type="PANTHER" id="PTHR11937">
    <property type="entry name" value="ACTIN"/>
    <property type="match status" value="1"/>
</dbReference>
<keyword evidence="5" id="KW-0206">Cytoskeleton</keyword>
<evidence type="ECO:0000256" key="2">
    <source>
        <dbReference type="ARBA" id="ARBA00022490"/>
    </source>
</evidence>
<comment type="subcellular location">
    <subcellularLocation>
        <location evidence="1">Cytoplasm</location>
        <location evidence="1">Cytoskeleton</location>
    </subcellularLocation>
</comment>
<dbReference type="GO" id="GO:0005856">
    <property type="term" value="C:cytoskeleton"/>
    <property type="evidence" value="ECO:0007669"/>
    <property type="project" value="UniProtKB-SubCell"/>
</dbReference>
<dbReference type="Gene3D" id="3.30.420.40">
    <property type="match status" value="3"/>
</dbReference>
<keyword evidence="4" id="KW-0067">ATP-binding</keyword>
<evidence type="ECO:0000256" key="6">
    <source>
        <dbReference type="RuleBase" id="RU000487"/>
    </source>
</evidence>
<dbReference type="Pfam" id="PF00022">
    <property type="entry name" value="Actin"/>
    <property type="match status" value="2"/>
</dbReference>
<proteinExistence type="inferred from homology"/>
<reference evidence="7 8" key="1">
    <citation type="submission" date="2024-06" db="EMBL/GenBank/DDBJ databases">
        <title>A chromosome-level genome assembly of beet webworm, Loxostege sticticalis.</title>
        <authorList>
            <person name="Zhang Y."/>
        </authorList>
    </citation>
    <scope>NUCLEOTIDE SEQUENCE [LARGE SCALE GENOMIC DNA]</scope>
    <source>
        <strain evidence="7">AQ028</strain>
        <tissue evidence="7">Male pupae</tissue>
    </source>
</reference>
<organism evidence="7 8">
    <name type="scientific">Loxostege sticticalis</name>
    <name type="common">Beet webworm moth</name>
    <dbReference type="NCBI Taxonomy" id="481309"/>
    <lineage>
        <taxon>Eukaryota</taxon>
        <taxon>Metazoa</taxon>
        <taxon>Ecdysozoa</taxon>
        <taxon>Arthropoda</taxon>
        <taxon>Hexapoda</taxon>
        <taxon>Insecta</taxon>
        <taxon>Pterygota</taxon>
        <taxon>Neoptera</taxon>
        <taxon>Endopterygota</taxon>
        <taxon>Lepidoptera</taxon>
        <taxon>Glossata</taxon>
        <taxon>Ditrysia</taxon>
        <taxon>Pyraloidea</taxon>
        <taxon>Crambidae</taxon>
        <taxon>Pyraustinae</taxon>
        <taxon>Loxostege</taxon>
    </lineage>
</organism>
<dbReference type="PRINTS" id="PR00190">
    <property type="entry name" value="ACTIN"/>
</dbReference>
<dbReference type="SMART" id="SM00268">
    <property type="entry name" value="ACTIN"/>
    <property type="match status" value="1"/>
</dbReference>
<evidence type="ECO:0000256" key="4">
    <source>
        <dbReference type="ARBA" id="ARBA00022840"/>
    </source>
</evidence>